<sequence>MYAVILENTFSGEVVCRFFDDIQQATAYSQRLTYSKIIEIRNGEEITIKADNKGYIELLTNTEKKEECCIL</sequence>
<reference evidence="1" key="1">
    <citation type="journal article" date="2019" name="MBio">
        <title>Virus Genomes from Deep Sea Sediments Expand the Ocean Megavirome and Support Independent Origins of Viral Gigantism.</title>
        <authorList>
            <person name="Backstrom D."/>
            <person name="Yutin N."/>
            <person name="Jorgensen S.L."/>
            <person name="Dharamshi J."/>
            <person name="Homa F."/>
            <person name="Zaremba-Niedwiedzka K."/>
            <person name="Spang A."/>
            <person name="Wolf Y.I."/>
            <person name="Koonin E.V."/>
            <person name="Ettema T.J."/>
        </authorList>
    </citation>
    <scope>NUCLEOTIDE SEQUENCE</scope>
</reference>
<protein>
    <submittedName>
        <fullName evidence="1">Uncharacterized protein</fullName>
    </submittedName>
</protein>
<evidence type="ECO:0000313" key="1">
    <source>
        <dbReference type="EMBL" id="QBK91386.1"/>
    </source>
</evidence>
<accession>A0A481Z6Z0</accession>
<organism evidence="1">
    <name type="scientific">Pithovirus LCPAC302</name>
    <dbReference type="NCBI Taxonomy" id="2506593"/>
    <lineage>
        <taxon>Viruses</taxon>
        <taxon>Pithoviruses</taxon>
    </lineage>
</organism>
<proteinExistence type="predicted"/>
<name>A0A481Z6Z0_9VIRU</name>
<dbReference type="EMBL" id="MK500535">
    <property type="protein sequence ID" value="QBK91386.1"/>
    <property type="molecule type" value="Genomic_DNA"/>
</dbReference>
<gene>
    <name evidence="1" type="ORF">LCPAC302_00060</name>
</gene>